<keyword evidence="3" id="KW-1185">Reference proteome</keyword>
<dbReference type="RefSeq" id="WP_381511576.1">
    <property type="nucleotide sequence ID" value="NZ_JBHUEL010000003.1"/>
</dbReference>
<protein>
    <submittedName>
        <fullName evidence="2">DUF983 domain-containing protein</fullName>
    </submittedName>
</protein>
<evidence type="ECO:0000313" key="2">
    <source>
        <dbReference type="EMBL" id="MFD1765987.1"/>
    </source>
</evidence>
<keyword evidence="1" id="KW-0472">Membrane</keyword>
<proteinExistence type="predicted"/>
<dbReference type="EMBL" id="JBHUEL010000003">
    <property type="protein sequence ID" value="MFD1765987.1"/>
    <property type="molecule type" value="Genomic_DNA"/>
</dbReference>
<dbReference type="Proteomes" id="UP001597215">
    <property type="component" value="Unassembled WGS sequence"/>
</dbReference>
<feature type="transmembrane region" description="Helical" evidence="1">
    <location>
        <begin position="84"/>
        <end position="103"/>
    </location>
</feature>
<dbReference type="Pfam" id="PF06170">
    <property type="entry name" value="DUF983"/>
    <property type="match status" value="1"/>
</dbReference>
<organism evidence="2 3">
    <name type="scientific">Sphingorhabdus buctiana</name>
    <dbReference type="NCBI Taxonomy" id="1508805"/>
    <lineage>
        <taxon>Bacteria</taxon>
        <taxon>Pseudomonadati</taxon>
        <taxon>Pseudomonadota</taxon>
        <taxon>Alphaproteobacteria</taxon>
        <taxon>Sphingomonadales</taxon>
        <taxon>Sphingomonadaceae</taxon>
        <taxon>Sphingorhabdus</taxon>
    </lineage>
</organism>
<evidence type="ECO:0000256" key="1">
    <source>
        <dbReference type="SAM" id="Phobius"/>
    </source>
</evidence>
<keyword evidence="1" id="KW-0812">Transmembrane</keyword>
<comment type="caution">
    <text evidence="2">The sequence shown here is derived from an EMBL/GenBank/DDBJ whole genome shotgun (WGS) entry which is preliminary data.</text>
</comment>
<name>A0ABW4MC65_9SPHN</name>
<keyword evidence="1" id="KW-1133">Transmembrane helix</keyword>
<gene>
    <name evidence="2" type="ORF">ACFSAG_03920</name>
</gene>
<feature type="transmembrane region" description="Helical" evidence="1">
    <location>
        <begin position="58"/>
        <end position="78"/>
    </location>
</feature>
<dbReference type="InterPro" id="IPR009325">
    <property type="entry name" value="DUF983"/>
</dbReference>
<sequence>MSETQTTKGQPGLVEAALFGLCPECGSKTMFSGPARFAENCSHCGFSYASFNVGDGPAAFLTMGLGAIVIVLAVLLEIYGHPPFWVHALIWIPLTILLVVLSLRVSKGMLLIAEHRNRAVEGRLANKVDES</sequence>
<reference evidence="3" key="1">
    <citation type="journal article" date="2019" name="Int. J. Syst. Evol. Microbiol.">
        <title>The Global Catalogue of Microorganisms (GCM) 10K type strain sequencing project: providing services to taxonomists for standard genome sequencing and annotation.</title>
        <authorList>
            <consortium name="The Broad Institute Genomics Platform"/>
            <consortium name="The Broad Institute Genome Sequencing Center for Infectious Disease"/>
            <person name="Wu L."/>
            <person name="Ma J."/>
        </authorList>
    </citation>
    <scope>NUCLEOTIDE SEQUENCE [LARGE SCALE GENOMIC DNA]</scope>
    <source>
        <strain evidence="3">CGMCC 1.12449</strain>
    </source>
</reference>
<accession>A0ABW4MC65</accession>
<evidence type="ECO:0000313" key="3">
    <source>
        <dbReference type="Proteomes" id="UP001597215"/>
    </source>
</evidence>